<keyword evidence="2" id="KW-1133">Transmembrane helix</keyword>
<dbReference type="Gene3D" id="2.60.40.10">
    <property type="entry name" value="Immunoglobulins"/>
    <property type="match status" value="1"/>
</dbReference>
<keyword evidence="2" id="KW-0812">Transmembrane</keyword>
<gene>
    <name evidence="5" type="ORF">C7M84_018459</name>
</gene>
<evidence type="ECO:0000259" key="4">
    <source>
        <dbReference type="PROSITE" id="PS50835"/>
    </source>
</evidence>
<dbReference type="InterPro" id="IPR013783">
    <property type="entry name" value="Ig-like_fold"/>
</dbReference>
<feature type="compositionally biased region" description="Polar residues" evidence="1">
    <location>
        <begin position="81"/>
        <end position="99"/>
    </location>
</feature>
<keyword evidence="6" id="KW-1185">Reference proteome</keyword>
<proteinExistence type="predicted"/>
<evidence type="ECO:0000313" key="5">
    <source>
        <dbReference type="EMBL" id="ROT63655.1"/>
    </source>
</evidence>
<feature type="region of interest" description="Disordered" evidence="1">
    <location>
        <begin position="67"/>
        <end position="165"/>
    </location>
</feature>
<protein>
    <recommendedName>
        <fullName evidence="4">Ig-like domain-containing protein</fullName>
    </recommendedName>
</protein>
<dbReference type="AlphaFoldDB" id="A0A3R7PET5"/>
<keyword evidence="3" id="KW-0732">Signal</keyword>
<dbReference type="PROSITE" id="PS50835">
    <property type="entry name" value="IG_LIKE"/>
    <property type="match status" value="1"/>
</dbReference>
<name>A0A3R7PET5_PENVA</name>
<dbReference type="EMBL" id="QCYY01003402">
    <property type="protein sequence ID" value="ROT63655.1"/>
    <property type="molecule type" value="Genomic_DNA"/>
</dbReference>
<feature type="signal peptide" evidence="3">
    <location>
        <begin position="1"/>
        <end position="25"/>
    </location>
</feature>
<feature type="domain" description="Ig-like" evidence="4">
    <location>
        <begin position="158"/>
        <end position="297"/>
    </location>
</feature>
<feature type="compositionally biased region" description="Polar residues" evidence="1">
    <location>
        <begin position="115"/>
        <end position="136"/>
    </location>
</feature>
<evidence type="ECO:0000256" key="1">
    <source>
        <dbReference type="SAM" id="MobiDB-lite"/>
    </source>
</evidence>
<reference evidence="5 6" key="2">
    <citation type="submission" date="2019-01" db="EMBL/GenBank/DDBJ databases">
        <title>The decoding of complex shrimp genome reveals the adaptation for benthos swimmer, frequently molting mechanism and breeding impact on genome.</title>
        <authorList>
            <person name="Sun Y."/>
            <person name="Gao Y."/>
            <person name="Yu Y."/>
        </authorList>
    </citation>
    <scope>NUCLEOTIDE SEQUENCE [LARGE SCALE GENOMIC DNA]</scope>
    <source>
        <tissue evidence="5">Muscle</tissue>
    </source>
</reference>
<evidence type="ECO:0000313" key="6">
    <source>
        <dbReference type="Proteomes" id="UP000283509"/>
    </source>
</evidence>
<reference evidence="5 6" key="1">
    <citation type="submission" date="2018-04" db="EMBL/GenBank/DDBJ databases">
        <authorList>
            <person name="Zhang X."/>
            <person name="Yuan J."/>
            <person name="Li F."/>
            <person name="Xiang J."/>
        </authorList>
    </citation>
    <scope>NUCLEOTIDE SEQUENCE [LARGE SCALE GENOMIC DNA]</scope>
    <source>
        <tissue evidence="5">Muscle</tissue>
    </source>
</reference>
<evidence type="ECO:0000256" key="2">
    <source>
        <dbReference type="SAM" id="Phobius"/>
    </source>
</evidence>
<organism evidence="5 6">
    <name type="scientific">Penaeus vannamei</name>
    <name type="common">Whiteleg shrimp</name>
    <name type="synonym">Litopenaeus vannamei</name>
    <dbReference type="NCBI Taxonomy" id="6689"/>
    <lineage>
        <taxon>Eukaryota</taxon>
        <taxon>Metazoa</taxon>
        <taxon>Ecdysozoa</taxon>
        <taxon>Arthropoda</taxon>
        <taxon>Crustacea</taxon>
        <taxon>Multicrustacea</taxon>
        <taxon>Malacostraca</taxon>
        <taxon>Eumalacostraca</taxon>
        <taxon>Eucarida</taxon>
        <taxon>Decapoda</taxon>
        <taxon>Dendrobranchiata</taxon>
        <taxon>Penaeoidea</taxon>
        <taxon>Penaeidae</taxon>
        <taxon>Penaeus</taxon>
    </lineage>
</organism>
<accession>A0A3R7PET5</accession>
<comment type="caution">
    <text evidence="5">The sequence shown here is derived from an EMBL/GenBank/DDBJ whole genome shotgun (WGS) entry which is preliminary data.</text>
</comment>
<dbReference type="InterPro" id="IPR007110">
    <property type="entry name" value="Ig-like_dom"/>
</dbReference>
<dbReference type="OrthoDB" id="6365110at2759"/>
<feature type="chain" id="PRO_5018740454" description="Ig-like domain-containing protein" evidence="3">
    <location>
        <begin position="26"/>
        <end position="377"/>
    </location>
</feature>
<dbReference type="SUPFAM" id="SSF48726">
    <property type="entry name" value="Immunoglobulin"/>
    <property type="match status" value="1"/>
</dbReference>
<evidence type="ECO:0000256" key="3">
    <source>
        <dbReference type="SAM" id="SignalP"/>
    </source>
</evidence>
<keyword evidence="2" id="KW-0472">Membrane</keyword>
<dbReference type="Proteomes" id="UP000283509">
    <property type="component" value="Unassembled WGS sequence"/>
</dbReference>
<feature type="compositionally biased region" description="Low complexity" evidence="1">
    <location>
        <begin position="149"/>
        <end position="164"/>
    </location>
</feature>
<feature type="transmembrane region" description="Helical" evidence="2">
    <location>
        <begin position="311"/>
        <end position="333"/>
    </location>
</feature>
<sequence>MSSALLSSIILFLFLTLFSPKTSLCQQDIVVLKLADGGTSKPHLLLPLHDHIDPEMPIAAPQLSLMHKEEVSDSTQDEEVTQASITTLPSGKRSVQQETQTEDARGSSPDAATGGHQSTQKPTESSPEVGTTTASMLPTELPTWTPEKPTTLPSSTNPSLSTVTPAPPSLCHQECLAALDAIRLHPHTSLTLRQGSELTLQCEVPLAPPVVMESVVWLYQSDDIAKGQCALTPKDFIPACQGFQTISHINDRNATLIKDTIGVGNLQANYSGQYMCQVQITCCPQSDQEHVMNHELSSRVTVWLRDYTIDLAITGSLAVGLVLLLTAGSIYLARQNHGDYVAITDKTLDVKPMTVLHIPLVDDQDNDSFDSNFDEQE</sequence>
<dbReference type="InterPro" id="IPR036179">
    <property type="entry name" value="Ig-like_dom_sf"/>
</dbReference>